<organism evidence="4 5">
    <name type="scientific">Phakopsora pachyrhizi</name>
    <name type="common">Asian soybean rust disease fungus</name>
    <dbReference type="NCBI Taxonomy" id="170000"/>
    <lineage>
        <taxon>Eukaryota</taxon>
        <taxon>Fungi</taxon>
        <taxon>Dikarya</taxon>
        <taxon>Basidiomycota</taxon>
        <taxon>Pucciniomycotina</taxon>
        <taxon>Pucciniomycetes</taxon>
        <taxon>Pucciniales</taxon>
        <taxon>Phakopsoraceae</taxon>
        <taxon>Phakopsora</taxon>
    </lineage>
</organism>
<dbReference type="EMBL" id="CALTRL010005804">
    <property type="protein sequence ID" value="CAH7686622.1"/>
    <property type="molecule type" value="Genomic_DNA"/>
</dbReference>
<dbReference type="GO" id="GO:0016151">
    <property type="term" value="F:nickel cation binding"/>
    <property type="evidence" value="ECO:0007669"/>
    <property type="project" value="InterPro"/>
</dbReference>
<dbReference type="InterPro" id="IPR002639">
    <property type="entry name" value="UreF"/>
</dbReference>
<evidence type="ECO:0000256" key="2">
    <source>
        <dbReference type="ARBA" id="ARBA00023186"/>
    </source>
</evidence>
<comment type="caution">
    <text evidence="4">The sequence shown here is derived from an EMBL/GenBank/DDBJ whole genome shotgun (WGS) entry which is preliminary data.</text>
</comment>
<evidence type="ECO:0000256" key="3">
    <source>
        <dbReference type="ARBA" id="ARBA00046339"/>
    </source>
</evidence>
<keyword evidence="2" id="KW-0143">Chaperone</keyword>
<name>A0AAV0BJK7_PHAPC</name>
<evidence type="ECO:0000313" key="5">
    <source>
        <dbReference type="Proteomes" id="UP001153365"/>
    </source>
</evidence>
<keyword evidence="5" id="KW-1185">Reference proteome</keyword>
<reference evidence="4" key="1">
    <citation type="submission" date="2022-06" db="EMBL/GenBank/DDBJ databases">
        <authorList>
            <consortium name="SYNGENTA / RWTH Aachen University"/>
        </authorList>
    </citation>
    <scope>NUCLEOTIDE SEQUENCE</scope>
</reference>
<evidence type="ECO:0000256" key="1">
    <source>
        <dbReference type="ARBA" id="ARBA00022988"/>
    </source>
</evidence>
<evidence type="ECO:0000313" key="4">
    <source>
        <dbReference type="EMBL" id="CAH7686622.1"/>
    </source>
</evidence>
<dbReference type="Proteomes" id="UP001153365">
    <property type="component" value="Unassembled WGS sequence"/>
</dbReference>
<dbReference type="Pfam" id="PF01730">
    <property type="entry name" value="UreF"/>
    <property type="match status" value="1"/>
</dbReference>
<accession>A0AAV0BJK7</accession>
<dbReference type="PANTHER" id="PTHR33620">
    <property type="entry name" value="UREASE ACCESSORY PROTEIN F"/>
    <property type="match status" value="1"/>
</dbReference>
<dbReference type="PANTHER" id="PTHR33620:SF1">
    <property type="entry name" value="UREASE ACCESSORY PROTEIN F"/>
    <property type="match status" value="1"/>
</dbReference>
<dbReference type="AlphaFoldDB" id="A0AAV0BJK7"/>
<dbReference type="InterPro" id="IPR038277">
    <property type="entry name" value="UreF_sf"/>
</dbReference>
<comment type="similarity">
    <text evidence="3">Belongs to the UreF family.</text>
</comment>
<protein>
    <submittedName>
        <fullName evidence="4">Uncharacterized protein</fullName>
    </submittedName>
</protein>
<proteinExistence type="inferred from homology"/>
<dbReference type="Gene3D" id="1.10.4190.10">
    <property type="entry name" value="Urease accessory protein UreF"/>
    <property type="match status" value="1"/>
</dbReference>
<sequence>MSLTSQSVLEEDFLLILLSDSNLPVGGFVSSSGLESFVNHSFMNRCKSESSKADQLIDFIRASTHSYGSICVPFFYHVSTVVRSHLVEGSVSQPTTSSLKKSKEEISKISIHRSISSIKKLNQIYDSMCLSQVNQRNSKAQGAAMLMLYVKSFVPPSETTDSIDQLKHKLFMALKDQIRRDKLSIHFPISFSFVTTLLCLSFDRSIYLHLFLHMRSILSSAVRLNIIGPYQSQRLLFDRAKSVLEVILDELRDKRLCRKDQVECELVVDESGSESIEDGPSTSWPFGEIVMSRHDVCHVRLFNS</sequence>
<keyword evidence="1" id="KW-0996">Nickel insertion</keyword>
<gene>
    <name evidence="4" type="ORF">PPACK8108_LOCUS21299</name>
</gene>